<accession>A0A0N8AFD7</accession>
<name>A0A0N8AFD7_9CRUS</name>
<proteinExistence type="predicted"/>
<dbReference type="SMART" id="SM00028">
    <property type="entry name" value="TPR"/>
    <property type="match status" value="2"/>
</dbReference>
<dbReference type="InterPro" id="IPR019734">
    <property type="entry name" value="TPR_rpt"/>
</dbReference>
<dbReference type="InterPro" id="IPR011990">
    <property type="entry name" value="TPR-like_helical_dom_sf"/>
</dbReference>
<reference evidence="1" key="1">
    <citation type="submission" date="2015-10" db="EMBL/GenBank/DDBJ databases">
        <title>EvidentialGene: Evidence-directed Construction of Complete mRNA Transcriptomes without Genomes.</title>
        <authorList>
            <person name="Gilbert D.G."/>
        </authorList>
    </citation>
    <scope>NUCLEOTIDE SEQUENCE</scope>
</reference>
<evidence type="ECO:0000313" key="1">
    <source>
        <dbReference type="EMBL" id="JAN67587.1"/>
    </source>
</evidence>
<protein>
    <submittedName>
        <fullName evidence="1">Uncharacterized protein</fullName>
    </submittedName>
</protein>
<organism evidence="1">
    <name type="scientific">Daphnia magna</name>
    <dbReference type="NCBI Taxonomy" id="35525"/>
    <lineage>
        <taxon>Eukaryota</taxon>
        <taxon>Metazoa</taxon>
        <taxon>Ecdysozoa</taxon>
        <taxon>Arthropoda</taxon>
        <taxon>Crustacea</taxon>
        <taxon>Branchiopoda</taxon>
        <taxon>Diplostraca</taxon>
        <taxon>Cladocera</taxon>
        <taxon>Anomopoda</taxon>
        <taxon>Daphniidae</taxon>
        <taxon>Daphnia</taxon>
    </lineage>
</organism>
<dbReference type="SUPFAM" id="SSF48452">
    <property type="entry name" value="TPR-like"/>
    <property type="match status" value="1"/>
</dbReference>
<sequence length="456" mass="51355">MKTKLSLLFIAVASLFVQAQNNDECSENLSIMGQYVVEKNVEAYEFLTKLRKDCPSFHKGIYSYGEAAIKLKIEKATTAEEKEKFARDLIKLYGEHDANFPNNGAGNKMKKGLVLFDNKIGTDKEIYDLLDDAFKTDYANFKFAKAMYVYFEILVKDFKAGNKGIELQQIFDKYDDLSQKLVEEEDELTNEKDALLSKEEAGETLADKEAKRKEKIESNLEIFEGVKNDMDNIILELSTCEKLVPFYQKGFDANKGNEEWLKRAANRLEAKGCDTDPLFSKISEALYKLNPSAEAAEKLGVVEYQRKNISKAMEYFNQAADLYKDNSKKANVYFKMASIYSKSNKVQARTYARKALAVKPSYGKAYLLIAQLYGSSINDCGKDQFEKRAMYWLAAQYCDKAASADSSIKAVANKTAASYRAAAPSITEIFDSGKAGQRIAFNCWVGESVVVPSIKK</sequence>
<dbReference type="EMBL" id="GDIQ01027150">
    <property type="protein sequence ID" value="JAN67587.1"/>
    <property type="molecule type" value="Transcribed_RNA"/>
</dbReference>
<dbReference type="Gene3D" id="1.25.40.10">
    <property type="entry name" value="Tetratricopeptide repeat domain"/>
    <property type="match status" value="1"/>
</dbReference>
<dbReference type="AlphaFoldDB" id="A0A0N8AFD7"/>
<dbReference type="PROSITE" id="PS50005">
    <property type="entry name" value="TPR"/>
    <property type="match status" value="1"/>
</dbReference>